<sequence length="160" mass="16173">MEAQNISKLVNSFGAALLSVGQSVGLSVRLDKGAIGPGVNAPGSRAAALIGFVGAGLQGTVAIMIDEAGFGAFVTSMSGGLLAPDMDDPVALSVLGELTNMVSGQAIMKLNVQGLDITPPQIITGENIKSVPSTSQGVRNFTLPFHVSGGRVFLVLTVHG</sequence>
<evidence type="ECO:0000313" key="4">
    <source>
        <dbReference type="Proteomes" id="UP000671879"/>
    </source>
</evidence>
<proteinExistence type="predicted"/>
<dbReference type="AlphaFoldDB" id="A0A9Q7AQ23"/>
<evidence type="ECO:0000259" key="2">
    <source>
        <dbReference type="Pfam" id="PF13690"/>
    </source>
</evidence>
<dbReference type="KEGG" id="aram:KAR29_02240"/>
<organism evidence="3 4">
    <name type="scientific">Aminithiophilus ramosus</name>
    <dbReference type="NCBI Taxonomy" id="3029084"/>
    <lineage>
        <taxon>Bacteria</taxon>
        <taxon>Thermotogati</taxon>
        <taxon>Synergistota</taxon>
        <taxon>Synergistia</taxon>
        <taxon>Synergistales</taxon>
        <taxon>Aminithiophilaceae</taxon>
        <taxon>Aminithiophilus</taxon>
    </lineage>
</organism>
<evidence type="ECO:0000313" key="3">
    <source>
        <dbReference type="EMBL" id="QTX32777.1"/>
    </source>
</evidence>
<dbReference type="InterPro" id="IPR028051">
    <property type="entry name" value="CheX-like_dom"/>
</dbReference>
<dbReference type="Pfam" id="PF13690">
    <property type="entry name" value="CheX"/>
    <property type="match status" value="1"/>
</dbReference>
<dbReference type="Proteomes" id="UP000671879">
    <property type="component" value="Chromosome"/>
</dbReference>
<dbReference type="Gene3D" id="3.40.1550.10">
    <property type="entry name" value="CheC-like"/>
    <property type="match status" value="1"/>
</dbReference>
<dbReference type="CDD" id="cd17906">
    <property type="entry name" value="CheX"/>
    <property type="match status" value="1"/>
</dbReference>
<reference evidence="4" key="1">
    <citation type="submission" date="2021-04" db="EMBL/GenBank/DDBJ databases">
        <title>A novel Synergistetes isolate from a pyrite-forming mixed culture.</title>
        <authorList>
            <person name="Bunk B."/>
            <person name="Sproer C."/>
            <person name="Spring S."/>
            <person name="Pester M."/>
        </authorList>
    </citation>
    <scope>NUCLEOTIDE SEQUENCE [LARGE SCALE GENOMIC DNA]</scope>
    <source>
        <strain evidence="4">J.5.4.2-T.3.5.2</strain>
    </source>
</reference>
<dbReference type="RefSeq" id="WP_274374031.1">
    <property type="nucleotide sequence ID" value="NZ_CP072943.1"/>
</dbReference>
<dbReference type="SUPFAM" id="SSF103039">
    <property type="entry name" value="CheC-like"/>
    <property type="match status" value="1"/>
</dbReference>
<name>A0A9Q7AQ23_9BACT</name>
<feature type="domain" description="Chemotaxis phosphatase CheX-like" evidence="2">
    <location>
        <begin position="47"/>
        <end position="138"/>
    </location>
</feature>
<dbReference type="EMBL" id="CP072943">
    <property type="protein sequence ID" value="QTX32777.1"/>
    <property type="molecule type" value="Genomic_DNA"/>
</dbReference>
<keyword evidence="4" id="KW-1185">Reference proteome</keyword>
<protein>
    <submittedName>
        <fullName evidence="3">Chemotaxis protein CheX</fullName>
    </submittedName>
</protein>
<accession>A0A9Q7AQ23</accession>
<gene>
    <name evidence="3" type="ORF">KAR29_02240</name>
</gene>
<evidence type="ECO:0000256" key="1">
    <source>
        <dbReference type="ARBA" id="ARBA00022500"/>
    </source>
</evidence>
<keyword evidence="1" id="KW-0145">Chemotaxis</keyword>
<dbReference type="InterPro" id="IPR028976">
    <property type="entry name" value="CheC-like_sf"/>
</dbReference>
<dbReference type="GO" id="GO:0006935">
    <property type="term" value="P:chemotaxis"/>
    <property type="evidence" value="ECO:0007669"/>
    <property type="project" value="UniProtKB-KW"/>
</dbReference>